<protein>
    <submittedName>
        <fullName evidence="1">Uncharacterized protein</fullName>
    </submittedName>
</protein>
<organism evidence="1 2">
    <name type="scientific">Dillenia turbinata</name>
    <dbReference type="NCBI Taxonomy" id="194707"/>
    <lineage>
        <taxon>Eukaryota</taxon>
        <taxon>Viridiplantae</taxon>
        <taxon>Streptophyta</taxon>
        <taxon>Embryophyta</taxon>
        <taxon>Tracheophyta</taxon>
        <taxon>Spermatophyta</taxon>
        <taxon>Magnoliopsida</taxon>
        <taxon>eudicotyledons</taxon>
        <taxon>Gunneridae</taxon>
        <taxon>Pentapetalae</taxon>
        <taxon>Dilleniales</taxon>
        <taxon>Dilleniaceae</taxon>
        <taxon>Dillenia</taxon>
    </lineage>
</organism>
<dbReference type="Proteomes" id="UP001370490">
    <property type="component" value="Unassembled WGS sequence"/>
</dbReference>
<reference evidence="1 2" key="1">
    <citation type="submission" date="2023-12" db="EMBL/GenBank/DDBJ databases">
        <title>A high-quality genome assembly for Dillenia turbinata (Dilleniales).</title>
        <authorList>
            <person name="Chanderbali A."/>
        </authorList>
    </citation>
    <scope>NUCLEOTIDE SEQUENCE [LARGE SCALE GENOMIC DNA]</scope>
    <source>
        <strain evidence="1">LSX21</strain>
        <tissue evidence="1">Leaf</tissue>
    </source>
</reference>
<dbReference type="AlphaFoldDB" id="A0AAN8Z1S2"/>
<evidence type="ECO:0000313" key="2">
    <source>
        <dbReference type="Proteomes" id="UP001370490"/>
    </source>
</evidence>
<gene>
    <name evidence="1" type="ORF">RJ641_015084</name>
</gene>
<dbReference type="PANTHER" id="PTHR28670">
    <property type="entry name" value="UV-STIMULATED SCAFFOLD PROTEIN A"/>
    <property type="match status" value="1"/>
</dbReference>
<sequence length="191" mass="21886">MRWEPRNYSGVVCMVTDSWFLLTSSSSSSLCNLVTLESLGLRTQSAWQQGVVIGYSCVAWTGIIKKANIKPLVQYLSLLIIDELFMRLKFLRSLLVLLSLSVGFKRNLPLPAPPAIASTLRSKAIEFLEKWNASFGFHYRQLRMGDVAQIQQERRERELRTKEILLNKFEILKENFTSIKSEIQLTIDEIG</sequence>
<dbReference type="EMBL" id="JBAMMX010000020">
    <property type="protein sequence ID" value="KAK6921406.1"/>
    <property type="molecule type" value="Genomic_DNA"/>
</dbReference>
<dbReference type="InterPro" id="IPR049408">
    <property type="entry name" value="UVSSA_N_a-solenoid_rpt"/>
</dbReference>
<proteinExistence type="predicted"/>
<dbReference type="Pfam" id="PF20867">
    <property type="entry name" value="UVSSA_N"/>
    <property type="match status" value="1"/>
</dbReference>
<accession>A0AAN8Z1S2</accession>
<dbReference type="GO" id="GO:0006283">
    <property type="term" value="P:transcription-coupled nucleotide-excision repair"/>
    <property type="evidence" value="ECO:0007669"/>
    <property type="project" value="TreeGrafter"/>
</dbReference>
<dbReference type="PANTHER" id="PTHR28670:SF1">
    <property type="entry name" value="UV-STIMULATED SCAFFOLD PROTEIN A"/>
    <property type="match status" value="1"/>
</dbReference>
<dbReference type="GO" id="GO:0005694">
    <property type="term" value="C:chromosome"/>
    <property type="evidence" value="ECO:0007669"/>
    <property type="project" value="TreeGrafter"/>
</dbReference>
<dbReference type="GO" id="GO:0000993">
    <property type="term" value="F:RNA polymerase II complex binding"/>
    <property type="evidence" value="ECO:0007669"/>
    <property type="project" value="TreeGrafter"/>
</dbReference>
<dbReference type="InterPro" id="IPR018610">
    <property type="entry name" value="UVSSA"/>
</dbReference>
<keyword evidence="2" id="KW-1185">Reference proteome</keyword>
<evidence type="ECO:0000313" key="1">
    <source>
        <dbReference type="EMBL" id="KAK6921406.1"/>
    </source>
</evidence>
<name>A0AAN8Z1S2_9MAGN</name>
<dbReference type="GO" id="GO:0009411">
    <property type="term" value="P:response to UV"/>
    <property type="evidence" value="ECO:0007669"/>
    <property type="project" value="InterPro"/>
</dbReference>
<comment type="caution">
    <text evidence="1">The sequence shown here is derived from an EMBL/GenBank/DDBJ whole genome shotgun (WGS) entry which is preliminary data.</text>
</comment>